<organism evidence="1 2">
    <name type="scientific">Photorhabdus khanii subsp. guanajuatensis</name>
    <dbReference type="NCBI Taxonomy" id="2100166"/>
    <lineage>
        <taxon>Bacteria</taxon>
        <taxon>Pseudomonadati</taxon>
        <taxon>Pseudomonadota</taxon>
        <taxon>Gammaproteobacteria</taxon>
        <taxon>Enterobacterales</taxon>
        <taxon>Morganellaceae</taxon>
        <taxon>Photorhabdus</taxon>
    </lineage>
</organism>
<sequence>MAQIVHAKIQRWGNGLGLRVAGLMRDIPHFTPDTEIEVEVFEDGFTVKKAKLARRKLPYSESELLEGLTSDTVQVGLLATLSASEVDN</sequence>
<gene>
    <name evidence="1" type="ORF">C5467_14470</name>
</gene>
<dbReference type="Proteomes" id="UP000295598">
    <property type="component" value="Unassembled WGS sequence"/>
</dbReference>
<evidence type="ECO:0000313" key="2">
    <source>
        <dbReference type="Proteomes" id="UP000295598"/>
    </source>
</evidence>
<evidence type="ECO:0000313" key="1">
    <source>
        <dbReference type="EMBL" id="TDB53647.1"/>
    </source>
</evidence>
<proteinExistence type="predicted"/>
<dbReference type="InterPro" id="IPR037914">
    <property type="entry name" value="SpoVT-AbrB_sf"/>
</dbReference>
<reference evidence="1 2" key="1">
    <citation type="journal article" date="2019" name="Int. J. Syst. Evol. Microbiol.">
        <title>Photorhabdus khanii subsp. guanajuatensis subsp. nov., isolated from Heterorhabditis atacamensis, and Photorhabdus luminescens subsp. mexicana subsp. nov., isolated from Heterorhabditis mexicana entomopathogenic nematodes.</title>
        <authorList>
            <person name="Machado R.A.R."/>
            <person name="Bruno P."/>
            <person name="Arce C.C.M."/>
            <person name="Liechti N."/>
            <person name="Kohler A."/>
            <person name="Bernal J."/>
            <person name="Bruggmann R."/>
            <person name="Turlings T.C.J."/>
        </authorList>
    </citation>
    <scope>NUCLEOTIDE SEQUENCE [LARGE SCALE GENOMIC DNA]</scope>
    <source>
        <strain evidence="1 2">MEX20-17</strain>
    </source>
</reference>
<comment type="caution">
    <text evidence="1">The sequence shown here is derived from an EMBL/GenBank/DDBJ whole genome shotgun (WGS) entry which is preliminary data.</text>
</comment>
<dbReference type="AlphaFoldDB" id="A0A4R4JHF5"/>
<dbReference type="SUPFAM" id="SSF89447">
    <property type="entry name" value="AbrB/MazE/MraZ-like"/>
    <property type="match status" value="1"/>
</dbReference>
<accession>A0A4R4JHF5</accession>
<dbReference type="RefSeq" id="WP_132355024.1">
    <property type="nucleotide sequence ID" value="NZ_CAWOJO010000024.1"/>
</dbReference>
<protein>
    <submittedName>
        <fullName evidence="1">Uncharacterized protein</fullName>
    </submittedName>
</protein>
<dbReference type="EMBL" id="PUJY01000024">
    <property type="protein sequence ID" value="TDB53647.1"/>
    <property type="molecule type" value="Genomic_DNA"/>
</dbReference>
<dbReference type="Gene3D" id="2.10.260.10">
    <property type="match status" value="1"/>
</dbReference>
<name>A0A4R4JHF5_9GAMM</name>